<accession>A0A2L2SPG0</accession>
<reference evidence="2" key="1">
    <citation type="submission" date="2014-10" db="EMBL/GenBank/DDBJ databases">
        <authorList>
            <person name="King R."/>
        </authorList>
    </citation>
    <scope>NUCLEOTIDE SEQUENCE [LARGE SCALE GENOMIC DNA]</scope>
    <source>
        <strain evidence="2">A3/5</strain>
    </source>
</reference>
<dbReference type="Proteomes" id="UP000245910">
    <property type="component" value="Chromosome IIII"/>
</dbReference>
<keyword evidence="2" id="KW-1185">Reference proteome</keyword>
<dbReference type="AlphaFoldDB" id="A0A2L2SPG0"/>
<evidence type="ECO:0000313" key="2">
    <source>
        <dbReference type="Proteomes" id="UP000245910"/>
    </source>
</evidence>
<sequence length="45" mass="5012">MASILCVDCPLIGNNPLKALIMWCSYSGSKGLAKHMENNKRKYVL</sequence>
<dbReference type="EMBL" id="LN649232">
    <property type="protein sequence ID" value="CEI39734.1"/>
    <property type="molecule type" value="Genomic_DNA"/>
</dbReference>
<protein>
    <submittedName>
        <fullName evidence="1">Uncharacterized protein</fullName>
    </submittedName>
</protein>
<proteinExistence type="predicted"/>
<organism evidence="1 2">
    <name type="scientific">Fusarium venenatum</name>
    <dbReference type="NCBI Taxonomy" id="56646"/>
    <lineage>
        <taxon>Eukaryota</taxon>
        <taxon>Fungi</taxon>
        <taxon>Dikarya</taxon>
        <taxon>Ascomycota</taxon>
        <taxon>Pezizomycotina</taxon>
        <taxon>Sordariomycetes</taxon>
        <taxon>Hypocreomycetidae</taxon>
        <taxon>Hypocreales</taxon>
        <taxon>Nectriaceae</taxon>
        <taxon>Fusarium</taxon>
    </lineage>
</organism>
<evidence type="ECO:0000313" key="1">
    <source>
        <dbReference type="EMBL" id="CEI39734.1"/>
    </source>
</evidence>
<name>A0A2L2SPG0_9HYPO</name>